<evidence type="ECO:0000313" key="1">
    <source>
        <dbReference type="EMBL" id="KAG8174966.1"/>
    </source>
</evidence>
<comment type="caution">
    <text evidence="1">The sequence shown here is derived from an EMBL/GenBank/DDBJ whole genome shotgun (WGS) entry which is preliminary data.</text>
</comment>
<organism evidence="1 2">
    <name type="scientific">Oedothorax gibbosus</name>
    <dbReference type="NCBI Taxonomy" id="931172"/>
    <lineage>
        <taxon>Eukaryota</taxon>
        <taxon>Metazoa</taxon>
        <taxon>Ecdysozoa</taxon>
        <taxon>Arthropoda</taxon>
        <taxon>Chelicerata</taxon>
        <taxon>Arachnida</taxon>
        <taxon>Araneae</taxon>
        <taxon>Araneomorphae</taxon>
        <taxon>Entelegynae</taxon>
        <taxon>Araneoidea</taxon>
        <taxon>Linyphiidae</taxon>
        <taxon>Erigoninae</taxon>
        <taxon>Oedothorax</taxon>
    </lineage>
</organism>
<gene>
    <name evidence="1" type="ORF">JTE90_002488</name>
</gene>
<accession>A0AAV6TTQ5</accession>
<dbReference type="Proteomes" id="UP000827092">
    <property type="component" value="Unassembled WGS sequence"/>
</dbReference>
<keyword evidence="2" id="KW-1185">Reference proteome</keyword>
<dbReference type="AlphaFoldDB" id="A0AAV6TTQ5"/>
<evidence type="ECO:0000313" key="2">
    <source>
        <dbReference type="Proteomes" id="UP000827092"/>
    </source>
</evidence>
<dbReference type="EMBL" id="JAFNEN010001103">
    <property type="protein sequence ID" value="KAG8174966.1"/>
    <property type="molecule type" value="Genomic_DNA"/>
</dbReference>
<reference evidence="1 2" key="1">
    <citation type="journal article" date="2022" name="Nat. Ecol. Evol.">
        <title>A masculinizing supergene underlies an exaggerated male reproductive morph in a spider.</title>
        <authorList>
            <person name="Hendrickx F."/>
            <person name="De Corte Z."/>
            <person name="Sonet G."/>
            <person name="Van Belleghem S.M."/>
            <person name="Kostlbacher S."/>
            <person name="Vangestel C."/>
        </authorList>
    </citation>
    <scope>NUCLEOTIDE SEQUENCE [LARGE SCALE GENOMIC DNA]</scope>
    <source>
        <strain evidence="1">W744_W776</strain>
    </source>
</reference>
<sequence length="91" mass="10826">MCFNRRNGMRLLRKCRLLTDGKQALYFNKNTYHLDERDAVKEVYTVDGTYTHVSPLFKRQQDLNPHQFSCDSLQVDRFKFEIVNPDPSKNI</sequence>
<protein>
    <submittedName>
        <fullName evidence="1">Uncharacterized protein</fullName>
    </submittedName>
</protein>
<proteinExistence type="predicted"/>
<name>A0AAV6TTQ5_9ARAC</name>